<evidence type="ECO:0000313" key="3">
    <source>
        <dbReference type="Proteomes" id="UP000026915"/>
    </source>
</evidence>
<keyword evidence="3" id="KW-1185">Reference proteome</keyword>
<dbReference type="Pfam" id="PF14111">
    <property type="entry name" value="DUF4283"/>
    <property type="match status" value="1"/>
</dbReference>
<protein>
    <recommendedName>
        <fullName evidence="1">DUF4283 domain-containing protein</fullName>
    </recommendedName>
</protein>
<dbReference type="InParanoid" id="A0A061GNE5"/>
<dbReference type="EMBL" id="CM001887">
    <property type="protein sequence ID" value="EOY31390.1"/>
    <property type="molecule type" value="Genomic_DNA"/>
</dbReference>
<dbReference type="PANTHER" id="PTHR31286:SF179">
    <property type="entry name" value="RNASE H TYPE-1 DOMAIN-CONTAINING PROTEIN"/>
    <property type="match status" value="1"/>
</dbReference>
<dbReference type="Proteomes" id="UP000026915">
    <property type="component" value="Chromosome 9"/>
</dbReference>
<dbReference type="PANTHER" id="PTHR31286">
    <property type="entry name" value="GLYCINE-RICH CELL WALL STRUCTURAL PROTEIN 1.8-LIKE"/>
    <property type="match status" value="1"/>
</dbReference>
<reference evidence="2 3" key="1">
    <citation type="journal article" date="2013" name="Genome Biol.">
        <title>The genome sequence of the most widely cultivated cacao type and its use to identify candidate genes regulating pod color.</title>
        <authorList>
            <person name="Motamayor J.C."/>
            <person name="Mockaitis K."/>
            <person name="Schmutz J."/>
            <person name="Haiminen N."/>
            <person name="Iii D.L."/>
            <person name="Cornejo O."/>
            <person name="Findley S.D."/>
            <person name="Zheng P."/>
            <person name="Utro F."/>
            <person name="Royaert S."/>
            <person name="Saski C."/>
            <person name="Jenkins J."/>
            <person name="Podicheti R."/>
            <person name="Zhao M."/>
            <person name="Scheffler B.E."/>
            <person name="Stack J.C."/>
            <person name="Feltus F.A."/>
            <person name="Mustiga G.M."/>
            <person name="Amores F."/>
            <person name="Phillips W."/>
            <person name="Marelli J.P."/>
            <person name="May G.D."/>
            <person name="Shapiro H."/>
            <person name="Ma J."/>
            <person name="Bustamante C.D."/>
            <person name="Schnell R.J."/>
            <person name="Main D."/>
            <person name="Gilbert D."/>
            <person name="Parida L."/>
            <person name="Kuhn D.N."/>
        </authorList>
    </citation>
    <scope>NUCLEOTIDE SEQUENCE [LARGE SCALE GENOMIC DNA]</scope>
    <source>
        <strain evidence="3">cv. Matina 1-6</strain>
    </source>
</reference>
<dbReference type="AlphaFoldDB" id="A0A061GNE5"/>
<gene>
    <name evidence="2" type="ORF">TCM_038318</name>
</gene>
<accession>A0A061GNE5</accession>
<dbReference type="Gramene" id="EOY31390">
    <property type="protein sequence ID" value="EOY31390"/>
    <property type="gene ID" value="TCM_038318"/>
</dbReference>
<dbReference type="InterPro" id="IPR025558">
    <property type="entry name" value="DUF4283"/>
</dbReference>
<name>A0A061GNE5_THECC</name>
<dbReference type="OMA" id="EYWHEWI"/>
<organism evidence="2 3">
    <name type="scientific">Theobroma cacao</name>
    <name type="common">Cacao</name>
    <name type="synonym">Cocoa</name>
    <dbReference type="NCBI Taxonomy" id="3641"/>
    <lineage>
        <taxon>Eukaryota</taxon>
        <taxon>Viridiplantae</taxon>
        <taxon>Streptophyta</taxon>
        <taxon>Embryophyta</taxon>
        <taxon>Tracheophyta</taxon>
        <taxon>Spermatophyta</taxon>
        <taxon>Magnoliopsida</taxon>
        <taxon>eudicotyledons</taxon>
        <taxon>Gunneridae</taxon>
        <taxon>Pentapetalae</taxon>
        <taxon>rosids</taxon>
        <taxon>malvids</taxon>
        <taxon>Malvales</taxon>
        <taxon>Malvaceae</taxon>
        <taxon>Byttnerioideae</taxon>
        <taxon>Theobroma</taxon>
    </lineage>
</organism>
<evidence type="ECO:0000259" key="1">
    <source>
        <dbReference type="Pfam" id="PF14111"/>
    </source>
</evidence>
<sequence length="203" mass="23432">MPKLQEIHQAFKGIGLTGAYAIPWLDYKHVLVHLSNEQDFNRIWIKQQWFIVNKKMRVFKWSPDFEAEKESAIVPVWIFFPNLKAHLYEKLALLLIAKTMGKPLFIDKATTNGSRPSVARVYVEYDCKKASVNQVWIVVKDWVIGAVIRGYTQWVEFSKMLKYCDHCCHVGHSVSNYLVLGNRPAKQGKPIGNKPLKDDGRES</sequence>
<dbReference type="InterPro" id="IPR040256">
    <property type="entry name" value="At4g02000-like"/>
</dbReference>
<dbReference type="HOGENOM" id="CLU_110919_0_0_1"/>
<feature type="domain" description="DUF4283" evidence="1">
    <location>
        <begin position="1"/>
        <end position="68"/>
    </location>
</feature>
<evidence type="ECO:0000313" key="2">
    <source>
        <dbReference type="EMBL" id="EOY31390.1"/>
    </source>
</evidence>
<proteinExistence type="predicted"/>
<dbReference type="eggNOG" id="KOG1075">
    <property type="taxonomic scope" value="Eukaryota"/>
</dbReference>